<evidence type="ECO:0000313" key="7">
    <source>
        <dbReference type="EMBL" id="KAG0279760.1"/>
    </source>
</evidence>
<dbReference type="PANTHER" id="PTHR47356:SF2">
    <property type="entry name" value="FAD-BINDING DOMAIN-CONTAINING PROTEIN-RELATED"/>
    <property type="match status" value="1"/>
</dbReference>
<evidence type="ECO:0000256" key="2">
    <source>
        <dbReference type="ARBA" id="ARBA00022630"/>
    </source>
</evidence>
<dbReference type="AlphaFoldDB" id="A0AAD4DJP5"/>
<evidence type="ECO:0000256" key="5">
    <source>
        <dbReference type="SAM" id="Phobius"/>
    </source>
</evidence>
<dbReference type="Pfam" id="PF01494">
    <property type="entry name" value="FAD_binding_3"/>
    <property type="match status" value="1"/>
</dbReference>
<sequence>MEAKPAVTFQHDRTVMYAKRPKVLIVGAGLGGLTLAMLLQKADVPYEIFERAAEVKPFGSATVFTSQCSPLIRQLGLEKEFHALSKVVTSIQVGKENRQIDFEITIGTDDGVERFGGETRVLARPDLYDLFLRQIPKDRIHMSKKILTTDQGDSGVLIHCSDGTKYRGDILVGADGAHSAVRKNLYAQLKKDNSLPASDGEALPFVNVCLVGQTRPLTVIEFPDLGLEKSQFIRLIGDSKPYACGTWTTKNNTVCWSLVQFLDAETSKDEDSFRNSEWGPEAAAAMCEQVRDFPIVSGGDKKLTLGDLIDWTPKEYISKVMLEEKIFQTWGSRRTVLLGDACHKFNPSGGAGATNALHDAAILANYIDALPDYPVSEDIEQAFLAYRSDRIPWVEEAFEQSRLFRNMVDKGFKAMVVRFILKYAPAWVMKARNERMAGYKPQVAFLPPDEINPLVKAMYQPSLHAKAQAQRDALRKDPSVTL</sequence>
<dbReference type="Proteomes" id="UP001194580">
    <property type="component" value="Unassembled WGS sequence"/>
</dbReference>
<gene>
    <name evidence="7" type="ORF">BGZ95_000292</name>
</gene>
<dbReference type="GO" id="GO:0071949">
    <property type="term" value="F:FAD binding"/>
    <property type="evidence" value="ECO:0007669"/>
    <property type="project" value="InterPro"/>
</dbReference>
<dbReference type="InterPro" id="IPR002938">
    <property type="entry name" value="FAD-bd"/>
</dbReference>
<comment type="similarity">
    <text evidence="1">Belongs to the paxM FAD-dependent monooxygenase family.</text>
</comment>
<keyword evidence="8" id="KW-1185">Reference proteome</keyword>
<keyword evidence="2" id="KW-0285">Flavoprotein</keyword>
<feature type="domain" description="FAD-binding" evidence="6">
    <location>
        <begin position="22"/>
        <end position="192"/>
    </location>
</feature>
<evidence type="ECO:0000259" key="6">
    <source>
        <dbReference type="Pfam" id="PF01494"/>
    </source>
</evidence>
<dbReference type="PANTHER" id="PTHR47356">
    <property type="entry name" value="FAD-DEPENDENT MONOOXYGENASE ASQG-RELATED"/>
    <property type="match status" value="1"/>
</dbReference>
<keyword evidence="5" id="KW-1133">Transmembrane helix</keyword>
<dbReference type="Gene3D" id="3.50.50.60">
    <property type="entry name" value="FAD/NAD(P)-binding domain"/>
    <property type="match status" value="1"/>
</dbReference>
<keyword evidence="5" id="KW-0472">Membrane</keyword>
<keyword evidence="4" id="KW-0560">Oxidoreductase</keyword>
<comment type="caution">
    <text evidence="7">The sequence shown here is derived from an EMBL/GenBank/DDBJ whole genome shotgun (WGS) entry which is preliminary data.</text>
</comment>
<dbReference type="SUPFAM" id="SSF51905">
    <property type="entry name" value="FAD/NAD(P)-binding domain"/>
    <property type="match status" value="1"/>
</dbReference>
<evidence type="ECO:0000256" key="1">
    <source>
        <dbReference type="ARBA" id="ARBA00007992"/>
    </source>
</evidence>
<organism evidence="7 8">
    <name type="scientific">Linnemannia exigua</name>
    <dbReference type="NCBI Taxonomy" id="604196"/>
    <lineage>
        <taxon>Eukaryota</taxon>
        <taxon>Fungi</taxon>
        <taxon>Fungi incertae sedis</taxon>
        <taxon>Mucoromycota</taxon>
        <taxon>Mortierellomycotina</taxon>
        <taxon>Mortierellomycetes</taxon>
        <taxon>Mortierellales</taxon>
        <taxon>Mortierellaceae</taxon>
        <taxon>Linnemannia</taxon>
    </lineage>
</organism>
<dbReference type="PRINTS" id="PR00420">
    <property type="entry name" value="RNGMNOXGNASE"/>
</dbReference>
<reference evidence="7" key="1">
    <citation type="journal article" date="2020" name="Fungal Divers.">
        <title>Resolving the Mortierellaceae phylogeny through synthesis of multi-gene phylogenetics and phylogenomics.</title>
        <authorList>
            <person name="Vandepol N."/>
            <person name="Liber J."/>
            <person name="Desiro A."/>
            <person name="Na H."/>
            <person name="Kennedy M."/>
            <person name="Barry K."/>
            <person name="Grigoriev I.V."/>
            <person name="Miller A.N."/>
            <person name="O'Donnell K."/>
            <person name="Stajich J.E."/>
            <person name="Bonito G."/>
        </authorList>
    </citation>
    <scope>NUCLEOTIDE SEQUENCE</scope>
    <source>
        <strain evidence="7">NRRL 28262</strain>
    </source>
</reference>
<evidence type="ECO:0000313" key="8">
    <source>
        <dbReference type="Proteomes" id="UP001194580"/>
    </source>
</evidence>
<name>A0AAD4DJP5_9FUNG</name>
<evidence type="ECO:0000256" key="3">
    <source>
        <dbReference type="ARBA" id="ARBA00022827"/>
    </source>
</evidence>
<feature type="transmembrane region" description="Helical" evidence="5">
    <location>
        <begin position="21"/>
        <end position="39"/>
    </location>
</feature>
<evidence type="ECO:0000256" key="4">
    <source>
        <dbReference type="ARBA" id="ARBA00023002"/>
    </source>
</evidence>
<dbReference type="InterPro" id="IPR036188">
    <property type="entry name" value="FAD/NAD-bd_sf"/>
</dbReference>
<dbReference type="EMBL" id="JAAAIL010000105">
    <property type="protein sequence ID" value="KAG0279760.1"/>
    <property type="molecule type" value="Genomic_DNA"/>
</dbReference>
<keyword evidence="5" id="KW-0812">Transmembrane</keyword>
<keyword evidence="3" id="KW-0274">FAD</keyword>
<dbReference type="GO" id="GO:0004497">
    <property type="term" value="F:monooxygenase activity"/>
    <property type="evidence" value="ECO:0007669"/>
    <property type="project" value="InterPro"/>
</dbReference>
<accession>A0AAD4DJP5</accession>
<protein>
    <recommendedName>
        <fullName evidence="6">FAD-binding domain-containing protein</fullName>
    </recommendedName>
</protein>
<dbReference type="InterPro" id="IPR050562">
    <property type="entry name" value="FAD_mOase_fung"/>
</dbReference>
<proteinExistence type="inferred from homology"/>